<gene>
    <name evidence="2" type="ORF">PVAP13_3NG130585</name>
</gene>
<dbReference type="EMBL" id="CM029042">
    <property type="protein sequence ID" value="KAG2616121.1"/>
    <property type="molecule type" value="Genomic_DNA"/>
</dbReference>
<accession>A0A8T0TW11</accession>
<dbReference type="AlphaFoldDB" id="A0A8T0TW11"/>
<reference evidence="2" key="1">
    <citation type="submission" date="2020-05" db="EMBL/GenBank/DDBJ databases">
        <title>WGS assembly of Panicum virgatum.</title>
        <authorList>
            <person name="Lovell J.T."/>
            <person name="Jenkins J."/>
            <person name="Shu S."/>
            <person name="Juenger T.E."/>
            <person name="Schmutz J."/>
        </authorList>
    </citation>
    <scope>NUCLEOTIDE SEQUENCE</scope>
    <source>
        <strain evidence="2">AP13</strain>
    </source>
</reference>
<name>A0A8T0TW11_PANVG</name>
<evidence type="ECO:0000313" key="3">
    <source>
        <dbReference type="Proteomes" id="UP000823388"/>
    </source>
</evidence>
<comment type="caution">
    <text evidence="2">The sequence shown here is derived from an EMBL/GenBank/DDBJ whole genome shotgun (WGS) entry which is preliminary data.</text>
</comment>
<sequence>MAPAVPGRQGCQRECQTIRNMAVWHPSEPTGGAQPKLRTRDVQGLHTDKTMPDLLTGRANSTCRRPACCIQPTHALAVTGSQVQSEPRKLQRLCLVIFLS</sequence>
<evidence type="ECO:0000313" key="2">
    <source>
        <dbReference type="EMBL" id="KAG2616121.1"/>
    </source>
</evidence>
<organism evidence="2 3">
    <name type="scientific">Panicum virgatum</name>
    <name type="common">Blackwell switchgrass</name>
    <dbReference type="NCBI Taxonomy" id="38727"/>
    <lineage>
        <taxon>Eukaryota</taxon>
        <taxon>Viridiplantae</taxon>
        <taxon>Streptophyta</taxon>
        <taxon>Embryophyta</taxon>
        <taxon>Tracheophyta</taxon>
        <taxon>Spermatophyta</taxon>
        <taxon>Magnoliopsida</taxon>
        <taxon>Liliopsida</taxon>
        <taxon>Poales</taxon>
        <taxon>Poaceae</taxon>
        <taxon>PACMAD clade</taxon>
        <taxon>Panicoideae</taxon>
        <taxon>Panicodae</taxon>
        <taxon>Paniceae</taxon>
        <taxon>Panicinae</taxon>
        <taxon>Panicum</taxon>
        <taxon>Panicum sect. Hiantes</taxon>
    </lineage>
</organism>
<feature type="compositionally biased region" description="Basic and acidic residues" evidence="1">
    <location>
        <begin position="38"/>
        <end position="51"/>
    </location>
</feature>
<dbReference type="Proteomes" id="UP000823388">
    <property type="component" value="Chromosome 3N"/>
</dbReference>
<evidence type="ECO:0000256" key="1">
    <source>
        <dbReference type="SAM" id="MobiDB-lite"/>
    </source>
</evidence>
<protein>
    <submittedName>
        <fullName evidence="2">Uncharacterized protein</fullName>
    </submittedName>
</protein>
<feature type="region of interest" description="Disordered" evidence="1">
    <location>
        <begin position="25"/>
        <end position="57"/>
    </location>
</feature>
<keyword evidence="3" id="KW-1185">Reference proteome</keyword>
<proteinExistence type="predicted"/>